<comment type="caution">
    <text evidence="3">The sequence shown here is derived from an EMBL/GenBank/DDBJ whole genome shotgun (WGS) entry which is preliminary data.</text>
</comment>
<feature type="compositionally biased region" description="Basic and acidic residues" evidence="1">
    <location>
        <begin position="54"/>
        <end position="65"/>
    </location>
</feature>
<feature type="domain" description="Smr" evidence="2">
    <location>
        <begin position="98"/>
        <end position="174"/>
    </location>
</feature>
<evidence type="ECO:0000256" key="1">
    <source>
        <dbReference type="SAM" id="MobiDB-lite"/>
    </source>
</evidence>
<gene>
    <name evidence="3" type="ORF">I9W82_002907</name>
</gene>
<dbReference type="InterPro" id="IPR053020">
    <property type="entry name" value="Smr_domain_protein"/>
</dbReference>
<reference evidence="3 4" key="1">
    <citation type="submission" date="2020-12" db="EMBL/GenBank/DDBJ databases">
        <title>Effect of drift, selection, and recombination on the evolution of hybrid genomes in Candida yeast pathogens.</title>
        <authorList>
            <person name="Mixao V."/>
            <person name="Ksiezopolska E."/>
            <person name="Saus E."/>
            <person name="Boekhout T."/>
            <person name="Gacser A."/>
            <person name="Gabaldon T."/>
        </authorList>
    </citation>
    <scope>NUCLEOTIDE SEQUENCE [LARGE SCALE GENOMIC DNA]</scope>
    <source>
        <strain evidence="3 4">BP57</strain>
    </source>
</reference>
<dbReference type="InterPro" id="IPR036063">
    <property type="entry name" value="Smr_dom_sf"/>
</dbReference>
<dbReference type="EMBL" id="JAEOAQ010000003">
    <property type="protein sequence ID" value="KAG5419140.1"/>
    <property type="molecule type" value="Genomic_DNA"/>
</dbReference>
<dbReference type="PANTHER" id="PTHR47417">
    <property type="entry name" value="SMR DOMAIN-CONTAINING PROTEIN YPL199C"/>
    <property type="match status" value="1"/>
</dbReference>
<sequence length="246" mass="27756">MADVLDRGAKLFDGPERDYNHATDSEYHNLRAKADEFYKKRNHFSQQSQAAYKAGDKQRAHDLSEQSKSALSQAEYYSEQAAEYVFRENNTDSAADEIDLHGLYVKEAKWIVQRRIQQAVRTNQSHLKVIVGKGHHSANGVAKLKPAIEELCSESNLKHYIDPKNTGVLVIDLNNASTSQLPNSWGQGPIAQPQQAYHGSSQPHYANQQHHGGQTHYQQQNNQDIKTGNELFDLLIKGLCMCLNKK</sequence>
<organism evidence="3 4">
    <name type="scientific">Candida metapsilosis</name>
    <dbReference type="NCBI Taxonomy" id="273372"/>
    <lineage>
        <taxon>Eukaryota</taxon>
        <taxon>Fungi</taxon>
        <taxon>Dikarya</taxon>
        <taxon>Ascomycota</taxon>
        <taxon>Saccharomycotina</taxon>
        <taxon>Pichiomycetes</taxon>
        <taxon>Debaryomycetaceae</taxon>
        <taxon>Candida/Lodderomyces clade</taxon>
        <taxon>Candida</taxon>
    </lineage>
</organism>
<protein>
    <recommendedName>
        <fullName evidence="2">Smr domain-containing protein</fullName>
    </recommendedName>
</protein>
<evidence type="ECO:0000313" key="3">
    <source>
        <dbReference type="EMBL" id="KAG5419140.1"/>
    </source>
</evidence>
<keyword evidence="4" id="KW-1185">Reference proteome</keyword>
<dbReference type="InterPro" id="IPR013899">
    <property type="entry name" value="DUF1771"/>
</dbReference>
<dbReference type="PANTHER" id="PTHR47417:SF1">
    <property type="entry name" value="SMR DOMAIN-CONTAINING PROTEIN YPL199C"/>
    <property type="match status" value="1"/>
</dbReference>
<feature type="region of interest" description="Disordered" evidence="1">
    <location>
        <begin position="186"/>
        <end position="220"/>
    </location>
</feature>
<dbReference type="InterPro" id="IPR002625">
    <property type="entry name" value="Smr_dom"/>
</dbReference>
<dbReference type="AlphaFoldDB" id="A0A8H7ZC57"/>
<feature type="compositionally biased region" description="Polar residues" evidence="1">
    <location>
        <begin position="186"/>
        <end position="206"/>
    </location>
</feature>
<dbReference type="GeneID" id="93651536"/>
<dbReference type="RefSeq" id="XP_067548256.1">
    <property type="nucleotide sequence ID" value="XM_067691814.1"/>
</dbReference>
<dbReference type="Gene3D" id="3.30.1370.110">
    <property type="match status" value="1"/>
</dbReference>
<feature type="compositionally biased region" description="Low complexity" evidence="1">
    <location>
        <begin position="207"/>
        <end position="220"/>
    </location>
</feature>
<dbReference type="SMART" id="SM00463">
    <property type="entry name" value="SMR"/>
    <property type="match status" value="1"/>
</dbReference>
<feature type="region of interest" description="Disordered" evidence="1">
    <location>
        <begin position="47"/>
        <end position="67"/>
    </location>
</feature>
<dbReference type="PROSITE" id="PS50828">
    <property type="entry name" value="SMR"/>
    <property type="match status" value="1"/>
</dbReference>
<name>A0A8H7ZC57_9ASCO</name>
<dbReference type="Proteomes" id="UP000669133">
    <property type="component" value="Unassembled WGS sequence"/>
</dbReference>
<dbReference type="Pfam" id="PF01713">
    <property type="entry name" value="Smr"/>
    <property type="match status" value="1"/>
</dbReference>
<evidence type="ECO:0000259" key="2">
    <source>
        <dbReference type="PROSITE" id="PS50828"/>
    </source>
</evidence>
<accession>A0A8H7ZC57</accession>
<proteinExistence type="predicted"/>
<dbReference type="Pfam" id="PF08590">
    <property type="entry name" value="DUF1771"/>
    <property type="match status" value="1"/>
</dbReference>
<dbReference type="OrthoDB" id="3231855at2759"/>
<dbReference type="SUPFAM" id="SSF160443">
    <property type="entry name" value="SMR domain-like"/>
    <property type="match status" value="1"/>
</dbReference>
<evidence type="ECO:0000313" key="4">
    <source>
        <dbReference type="Proteomes" id="UP000669133"/>
    </source>
</evidence>
<feature type="region of interest" description="Disordered" evidence="1">
    <location>
        <begin position="1"/>
        <end position="24"/>
    </location>
</feature>
<dbReference type="SMART" id="SM01162">
    <property type="entry name" value="DUF1771"/>
    <property type="match status" value="1"/>
</dbReference>